<evidence type="ECO:0000256" key="3">
    <source>
        <dbReference type="ARBA" id="ARBA00022729"/>
    </source>
</evidence>
<dbReference type="InterPro" id="IPR041846">
    <property type="entry name" value="ENL_dom"/>
</dbReference>
<dbReference type="PROSITE" id="PS51485">
    <property type="entry name" value="PHYTOCYANIN"/>
    <property type="match status" value="1"/>
</dbReference>
<dbReference type="PANTHER" id="PTHR33021:SF197">
    <property type="entry name" value="EARLY NODULIN-LIKE PROTEIN 13"/>
    <property type="match status" value="1"/>
</dbReference>
<dbReference type="GO" id="GO:0005886">
    <property type="term" value="C:plasma membrane"/>
    <property type="evidence" value="ECO:0007669"/>
    <property type="project" value="TreeGrafter"/>
</dbReference>
<evidence type="ECO:0000256" key="2">
    <source>
        <dbReference type="ARBA" id="ARBA00022622"/>
    </source>
</evidence>
<evidence type="ECO:0000256" key="8">
    <source>
        <dbReference type="ARBA" id="ARBA00035011"/>
    </source>
</evidence>
<evidence type="ECO:0000256" key="6">
    <source>
        <dbReference type="ARBA" id="ARBA00023180"/>
    </source>
</evidence>
<keyword evidence="7" id="KW-0449">Lipoprotein</keyword>
<comment type="similarity">
    <text evidence="8">Belongs to the early nodulin-like (ENODL) family.</text>
</comment>
<protein>
    <recommendedName>
        <fullName evidence="12">Phytocyanin domain-containing protein</fullName>
    </recommendedName>
</protein>
<dbReference type="OrthoDB" id="1937044at2759"/>
<dbReference type="GO" id="GO:0098552">
    <property type="term" value="C:side of membrane"/>
    <property type="evidence" value="ECO:0007669"/>
    <property type="project" value="UniProtKB-KW"/>
</dbReference>
<keyword evidence="4" id="KW-0472">Membrane</keyword>
<feature type="compositionally biased region" description="Pro residues" evidence="10">
    <location>
        <begin position="144"/>
        <end position="154"/>
    </location>
</feature>
<dbReference type="InterPro" id="IPR008972">
    <property type="entry name" value="Cupredoxin"/>
</dbReference>
<dbReference type="AlphaFoldDB" id="A0A835LY70"/>
<name>A0A835LY70_9MAGN</name>
<dbReference type="Pfam" id="PF02298">
    <property type="entry name" value="Cu_bind_like"/>
    <property type="match status" value="1"/>
</dbReference>
<feature type="chain" id="PRO_5032635067" description="Phytocyanin domain-containing protein" evidence="11">
    <location>
        <begin position="24"/>
        <end position="190"/>
    </location>
</feature>
<keyword evidence="2" id="KW-0336">GPI-anchor</keyword>
<sequence>MASTSSLLFSLVLIFIFFGFSQANDILVGGKTDSWKIPSSQSESLNKWAEKARFMIGDALVLKFDPEKDSVLQVSRKHYVSCSTKNPIVVYKNATTMIVLDKSGPFYFISGAEGHCEQGQKMIVVVLSEVHTFRQFRGISPARAPSPSPSPSPSPIGFEGPAVAPTSGVSGLRSSLLFVMLGSLLLRVVL</sequence>
<dbReference type="Proteomes" id="UP000631114">
    <property type="component" value="Unassembled WGS sequence"/>
</dbReference>
<evidence type="ECO:0000256" key="1">
    <source>
        <dbReference type="ARBA" id="ARBA00004589"/>
    </source>
</evidence>
<feature type="region of interest" description="Disordered" evidence="10">
    <location>
        <begin position="139"/>
        <end position="159"/>
    </location>
</feature>
<evidence type="ECO:0000259" key="12">
    <source>
        <dbReference type="PROSITE" id="PS51485"/>
    </source>
</evidence>
<organism evidence="13 14">
    <name type="scientific">Coptis chinensis</name>
    <dbReference type="NCBI Taxonomy" id="261450"/>
    <lineage>
        <taxon>Eukaryota</taxon>
        <taxon>Viridiplantae</taxon>
        <taxon>Streptophyta</taxon>
        <taxon>Embryophyta</taxon>
        <taxon>Tracheophyta</taxon>
        <taxon>Spermatophyta</taxon>
        <taxon>Magnoliopsida</taxon>
        <taxon>Ranunculales</taxon>
        <taxon>Ranunculaceae</taxon>
        <taxon>Coptidoideae</taxon>
        <taxon>Coptis</taxon>
    </lineage>
</organism>
<evidence type="ECO:0000256" key="4">
    <source>
        <dbReference type="ARBA" id="ARBA00023136"/>
    </source>
</evidence>
<dbReference type="SUPFAM" id="SSF49503">
    <property type="entry name" value="Cupredoxins"/>
    <property type="match status" value="1"/>
</dbReference>
<keyword evidence="3 11" id="KW-0732">Signal</keyword>
<gene>
    <name evidence="13" type="ORF">IFM89_003128</name>
</gene>
<feature type="signal peptide" evidence="11">
    <location>
        <begin position="1"/>
        <end position="23"/>
    </location>
</feature>
<dbReference type="InterPro" id="IPR039391">
    <property type="entry name" value="Phytocyanin-like"/>
</dbReference>
<keyword evidence="14" id="KW-1185">Reference proteome</keyword>
<evidence type="ECO:0000256" key="10">
    <source>
        <dbReference type="SAM" id="MobiDB-lite"/>
    </source>
</evidence>
<dbReference type="InterPro" id="IPR003245">
    <property type="entry name" value="Phytocyanin_dom"/>
</dbReference>
<feature type="domain" description="Phytocyanin" evidence="12">
    <location>
        <begin position="24"/>
        <end position="128"/>
    </location>
</feature>
<dbReference type="EMBL" id="JADFTS010000003">
    <property type="protein sequence ID" value="KAF9612653.1"/>
    <property type="molecule type" value="Genomic_DNA"/>
</dbReference>
<accession>A0A835LY70</accession>
<evidence type="ECO:0000256" key="5">
    <source>
        <dbReference type="ARBA" id="ARBA00023157"/>
    </source>
</evidence>
<evidence type="ECO:0000256" key="7">
    <source>
        <dbReference type="ARBA" id="ARBA00023288"/>
    </source>
</evidence>
<evidence type="ECO:0000313" key="14">
    <source>
        <dbReference type="Proteomes" id="UP000631114"/>
    </source>
</evidence>
<dbReference type="GO" id="GO:0012505">
    <property type="term" value="C:endomembrane system"/>
    <property type="evidence" value="ECO:0007669"/>
    <property type="project" value="UniProtKB-SubCell"/>
</dbReference>
<dbReference type="PANTHER" id="PTHR33021">
    <property type="entry name" value="BLUE COPPER PROTEIN"/>
    <property type="match status" value="1"/>
</dbReference>
<dbReference type="FunFam" id="2.60.40.420:FF:000010">
    <property type="entry name" value="Early nodulin-like protein 1"/>
    <property type="match status" value="1"/>
</dbReference>
<evidence type="ECO:0000256" key="11">
    <source>
        <dbReference type="SAM" id="SignalP"/>
    </source>
</evidence>
<comment type="subcellular location">
    <subcellularLocation>
        <location evidence="9">Endomembrane system</location>
        <topology evidence="9">Lipid-anchor</topology>
    </subcellularLocation>
    <subcellularLocation>
        <location evidence="1">Membrane</location>
        <topology evidence="1">Lipid-anchor</topology>
        <topology evidence="1">GPI-anchor</topology>
    </subcellularLocation>
</comment>
<comment type="caution">
    <text evidence="13">The sequence shown here is derived from an EMBL/GenBank/DDBJ whole genome shotgun (WGS) entry which is preliminary data.</text>
</comment>
<keyword evidence="5" id="KW-1015">Disulfide bond</keyword>
<dbReference type="Gene3D" id="2.60.40.420">
    <property type="entry name" value="Cupredoxins - blue copper proteins"/>
    <property type="match status" value="1"/>
</dbReference>
<evidence type="ECO:0000256" key="9">
    <source>
        <dbReference type="ARBA" id="ARBA00037868"/>
    </source>
</evidence>
<evidence type="ECO:0000313" key="13">
    <source>
        <dbReference type="EMBL" id="KAF9612653.1"/>
    </source>
</evidence>
<reference evidence="13 14" key="1">
    <citation type="submission" date="2020-10" db="EMBL/GenBank/DDBJ databases">
        <title>The Coptis chinensis genome and diversification of protoberbering-type alkaloids.</title>
        <authorList>
            <person name="Wang B."/>
            <person name="Shu S."/>
            <person name="Song C."/>
            <person name="Liu Y."/>
        </authorList>
    </citation>
    <scope>NUCLEOTIDE SEQUENCE [LARGE SCALE GENOMIC DNA]</scope>
    <source>
        <strain evidence="13">HL-2020</strain>
        <tissue evidence="13">Leaf</tissue>
    </source>
</reference>
<proteinExistence type="inferred from homology"/>
<keyword evidence="6" id="KW-0325">Glycoprotein</keyword>
<dbReference type="GO" id="GO:0009055">
    <property type="term" value="F:electron transfer activity"/>
    <property type="evidence" value="ECO:0007669"/>
    <property type="project" value="InterPro"/>
</dbReference>
<dbReference type="CDD" id="cd11019">
    <property type="entry name" value="OsENODL1_like"/>
    <property type="match status" value="1"/>
</dbReference>